<dbReference type="SUPFAM" id="SSF51556">
    <property type="entry name" value="Metallo-dependent hydrolases"/>
    <property type="match status" value="1"/>
</dbReference>
<evidence type="ECO:0000259" key="6">
    <source>
        <dbReference type="Pfam" id="PF01979"/>
    </source>
</evidence>
<dbReference type="InterPro" id="IPR003764">
    <property type="entry name" value="GlcNAc_6-P_deAcase"/>
</dbReference>
<dbReference type="Gene3D" id="3.20.20.140">
    <property type="entry name" value="Metal-dependent hydrolases"/>
    <property type="match status" value="1"/>
</dbReference>
<name>A0ABW2C659_9PSEU</name>
<evidence type="ECO:0000256" key="5">
    <source>
        <dbReference type="PIRNR" id="PIRNR038994"/>
    </source>
</evidence>
<feature type="domain" description="Amidohydrolase-related" evidence="6">
    <location>
        <begin position="44"/>
        <end position="369"/>
    </location>
</feature>
<dbReference type="PANTHER" id="PTHR11113">
    <property type="entry name" value="N-ACETYLGLUCOSAMINE-6-PHOSPHATE DEACETYLASE"/>
    <property type="match status" value="1"/>
</dbReference>
<dbReference type="EC" id="3.5.1.25" evidence="7"/>
<dbReference type="PANTHER" id="PTHR11113:SF14">
    <property type="entry name" value="N-ACETYLGLUCOSAMINE-6-PHOSPHATE DEACETYLASE"/>
    <property type="match status" value="1"/>
</dbReference>
<protein>
    <submittedName>
        <fullName evidence="7">N-acetylglucosamine-6-phosphate deacetylase</fullName>
        <ecNumber evidence="7">3.5.1.25</ecNumber>
    </submittedName>
</protein>
<dbReference type="InterPro" id="IPR006680">
    <property type="entry name" value="Amidohydro-rel"/>
</dbReference>
<organism evidence="7 8">
    <name type="scientific">Haloechinothrix salitolerans</name>
    <dbReference type="NCBI Taxonomy" id="926830"/>
    <lineage>
        <taxon>Bacteria</taxon>
        <taxon>Bacillati</taxon>
        <taxon>Actinomycetota</taxon>
        <taxon>Actinomycetes</taxon>
        <taxon>Pseudonocardiales</taxon>
        <taxon>Pseudonocardiaceae</taxon>
        <taxon>Haloechinothrix</taxon>
    </lineage>
</organism>
<comment type="similarity">
    <text evidence="1 5">Belongs to the metallo-dependent hydrolases superfamily. NagA family.</text>
</comment>
<proteinExistence type="inferred from homology"/>
<dbReference type="InterPro" id="IPR011059">
    <property type="entry name" value="Metal-dep_hydrolase_composite"/>
</dbReference>
<gene>
    <name evidence="7" type="ORF">ACFQGD_25930</name>
</gene>
<dbReference type="GO" id="GO:0008448">
    <property type="term" value="F:N-acetylglucosamine-6-phosphate deacetylase activity"/>
    <property type="evidence" value="ECO:0007669"/>
    <property type="project" value="UniProtKB-EC"/>
</dbReference>
<dbReference type="Gene3D" id="2.30.40.10">
    <property type="entry name" value="Urease, subunit C, domain 1"/>
    <property type="match status" value="1"/>
</dbReference>
<evidence type="ECO:0000256" key="4">
    <source>
        <dbReference type="ARBA" id="ARBA00023277"/>
    </source>
</evidence>
<dbReference type="Proteomes" id="UP001596337">
    <property type="component" value="Unassembled WGS sequence"/>
</dbReference>
<keyword evidence="4 5" id="KW-0119">Carbohydrate metabolism</keyword>
<dbReference type="RefSeq" id="WP_345402307.1">
    <property type="nucleotide sequence ID" value="NZ_BAABLA010000110.1"/>
</dbReference>
<dbReference type="PIRSF" id="PIRSF038994">
    <property type="entry name" value="NagA"/>
    <property type="match status" value="1"/>
</dbReference>
<evidence type="ECO:0000313" key="7">
    <source>
        <dbReference type="EMBL" id="MFC6870576.1"/>
    </source>
</evidence>
<comment type="caution">
    <text evidence="7">The sequence shown here is derived from an EMBL/GenBank/DDBJ whole genome shotgun (WGS) entry which is preliminary data.</text>
</comment>
<keyword evidence="8" id="KW-1185">Reference proteome</keyword>
<dbReference type="InterPro" id="IPR032466">
    <property type="entry name" value="Metal_Hydrolase"/>
</dbReference>
<dbReference type="EMBL" id="JBHSXX010000001">
    <property type="protein sequence ID" value="MFC6870576.1"/>
    <property type="molecule type" value="Genomic_DNA"/>
</dbReference>
<evidence type="ECO:0000256" key="3">
    <source>
        <dbReference type="ARBA" id="ARBA00022801"/>
    </source>
</evidence>
<keyword evidence="3 5" id="KW-0378">Hydrolase</keyword>
<reference evidence="8" key="1">
    <citation type="journal article" date="2019" name="Int. J. Syst. Evol. Microbiol.">
        <title>The Global Catalogue of Microorganisms (GCM) 10K type strain sequencing project: providing services to taxonomists for standard genome sequencing and annotation.</title>
        <authorList>
            <consortium name="The Broad Institute Genomics Platform"/>
            <consortium name="The Broad Institute Genome Sequencing Center for Infectious Disease"/>
            <person name="Wu L."/>
            <person name="Ma J."/>
        </authorList>
    </citation>
    <scope>NUCLEOTIDE SEQUENCE [LARGE SCALE GENOMIC DNA]</scope>
    <source>
        <strain evidence="8">KCTC 32255</strain>
    </source>
</reference>
<dbReference type="Pfam" id="PF01979">
    <property type="entry name" value="Amidohydro_1"/>
    <property type="match status" value="1"/>
</dbReference>
<evidence type="ECO:0000256" key="2">
    <source>
        <dbReference type="ARBA" id="ARBA00022723"/>
    </source>
</evidence>
<keyword evidence="2" id="KW-0479">Metal-binding</keyword>
<evidence type="ECO:0000256" key="1">
    <source>
        <dbReference type="ARBA" id="ARBA00010716"/>
    </source>
</evidence>
<sequence>MSTHQMAGRMVTARDDIPVTVEWQGPVITAITYLDAPRAELPLLAPGLVDLQVNGYGGLDVNTESITVDTVIELSHILASRGVTTWLPTVVTAAEERIVEAVRCVARARTADPVVANAVPSVHVEGPFISDHDGARGVHDPSFVRSLDIEEVSRWREAGPVGIVTISPHGEHAAEQVRSLTRLGVTVAIGHTHASSDEVSAAVGAGATLSTHLGNGIPTTLPRHPNIIWRQLADDRLHAGLIADGHHLPFDTLEVMLRAKSIERAFLVSDSTEIGGRPPGRYQTAVGSVVELSEDLRLSEAGSDLLAGAAASLLDGVRNVMHGTSFGIHDALLLATRNPARLAPGVRPGVGELRVGGPADLMALDDSDPHGPSLLGVVQSGRWVTPTC</sequence>
<accession>A0ABW2C659</accession>
<evidence type="ECO:0000313" key="8">
    <source>
        <dbReference type="Proteomes" id="UP001596337"/>
    </source>
</evidence>